<dbReference type="AlphaFoldDB" id="A0A2W4E8N8"/>
<dbReference type="EMBL" id="PCDP01000076">
    <property type="protein sequence ID" value="PZM08070.1"/>
    <property type="molecule type" value="Genomic_DNA"/>
</dbReference>
<sequence>MSKEYAVFLFNGSFTNTERPVQVPCRDVDRATEIAQQLTLQYGAPPFAFHFESRVDSLDSIGNRSGLYYLGGTIQTLAEIRAECNPSNQRMIWNLEARGIDKIVTNNCPCLACFPLRDEDQVLTWEPAVESRFGL</sequence>
<evidence type="ECO:0000313" key="2">
    <source>
        <dbReference type="Proteomes" id="UP000248925"/>
    </source>
</evidence>
<organism evidence="1 2">
    <name type="scientific">Rhizobium tubonense</name>
    <dbReference type="NCBI Taxonomy" id="484088"/>
    <lineage>
        <taxon>Bacteria</taxon>
        <taxon>Pseudomonadati</taxon>
        <taxon>Pseudomonadota</taxon>
        <taxon>Alphaproteobacteria</taxon>
        <taxon>Hyphomicrobiales</taxon>
        <taxon>Rhizobiaceae</taxon>
        <taxon>Rhizobium/Agrobacterium group</taxon>
        <taxon>Rhizobium</taxon>
    </lineage>
</organism>
<gene>
    <name evidence="1" type="ORF">CPY51_30470</name>
</gene>
<evidence type="ECO:0000313" key="1">
    <source>
        <dbReference type="EMBL" id="PZM08070.1"/>
    </source>
</evidence>
<protein>
    <submittedName>
        <fullName evidence="1">Uncharacterized protein</fullName>
    </submittedName>
</protein>
<proteinExistence type="predicted"/>
<dbReference type="Proteomes" id="UP000248925">
    <property type="component" value="Unassembled WGS sequence"/>
</dbReference>
<name>A0A2W4E8N8_9HYPH</name>
<reference evidence="1 2" key="1">
    <citation type="journal article" date="2018" name="Sci. Rep.">
        <title>Rhizobium tumorigenes sp. nov., a novel plant tumorigenic bacterium isolated from cane gall tumors on thornless blackberry.</title>
        <authorList>
            <person name="Kuzmanovi N."/>
            <person name="Smalla K."/>
            <person name="Gronow S."/>
            <person name="PuBawska J."/>
        </authorList>
    </citation>
    <scope>NUCLEOTIDE SEQUENCE [LARGE SCALE GENOMIC DNA]</scope>
    <source>
        <strain evidence="1 2">CCBAU 85046</strain>
    </source>
</reference>
<comment type="caution">
    <text evidence="1">The sequence shown here is derived from an EMBL/GenBank/DDBJ whole genome shotgun (WGS) entry which is preliminary data.</text>
</comment>
<accession>A0A2W4E8N8</accession>
<keyword evidence="2" id="KW-1185">Reference proteome</keyword>